<feature type="region of interest" description="Disordered" evidence="1">
    <location>
        <begin position="106"/>
        <end position="185"/>
    </location>
</feature>
<protein>
    <recommendedName>
        <fullName evidence="2">SH3b domain-containing protein</fullName>
    </recommendedName>
</protein>
<feature type="compositionally biased region" description="Polar residues" evidence="1">
    <location>
        <begin position="167"/>
        <end position="185"/>
    </location>
</feature>
<proteinExistence type="predicted"/>
<dbReference type="Gene3D" id="2.30.30.40">
    <property type="entry name" value="SH3 Domains"/>
    <property type="match status" value="1"/>
</dbReference>
<name>A0A1U7NJ10_9FIRM</name>
<accession>A0A1U7NJ10</accession>
<evidence type="ECO:0000313" key="3">
    <source>
        <dbReference type="EMBL" id="OLU42943.1"/>
    </source>
</evidence>
<dbReference type="RefSeq" id="WP_075817540.1">
    <property type="nucleotide sequence ID" value="NZ_CAOUMU010000150.1"/>
</dbReference>
<feature type="domain" description="SH3b" evidence="2">
    <location>
        <begin position="301"/>
        <end position="365"/>
    </location>
</feature>
<organism evidence="3 4">
    <name type="scientific">Ileibacterium valens</name>
    <dbReference type="NCBI Taxonomy" id="1862668"/>
    <lineage>
        <taxon>Bacteria</taxon>
        <taxon>Bacillati</taxon>
        <taxon>Bacillota</taxon>
        <taxon>Erysipelotrichia</taxon>
        <taxon>Erysipelotrichales</taxon>
        <taxon>Erysipelotrichaceae</taxon>
        <taxon>Ileibacterium</taxon>
    </lineage>
</organism>
<evidence type="ECO:0000256" key="1">
    <source>
        <dbReference type="SAM" id="MobiDB-lite"/>
    </source>
</evidence>
<dbReference type="EMBL" id="MPJW01000031">
    <property type="protein sequence ID" value="OLU42943.1"/>
    <property type="molecule type" value="Genomic_DNA"/>
</dbReference>
<evidence type="ECO:0000313" key="4">
    <source>
        <dbReference type="Proteomes" id="UP000186341"/>
    </source>
</evidence>
<dbReference type="AlphaFoldDB" id="A0A1U7NJ10"/>
<dbReference type="GeneID" id="82201799"/>
<evidence type="ECO:0000259" key="2">
    <source>
        <dbReference type="Pfam" id="PF08460"/>
    </source>
</evidence>
<feature type="compositionally biased region" description="Low complexity" evidence="1">
    <location>
        <begin position="139"/>
        <end position="153"/>
    </location>
</feature>
<dbReference type="PROSITE" id="PS51257">
    <property type="entry name" value="PROKAR_LIPOPROTEIN"/>
    <property type="match status" value="1"/>
</dbReference>
<gene>
    <name evidence="3" type="ORF">BO222_00865</name>
</gene>
<keyword evidence="4" id="KW-1185">Reference proteome</keyword>
<dbReference type="Pfam" id="PF08460">
    <property type="entry name" value="SH3_5"/>
    <property type="match status" value="1"/>
</dbReference>
<comment type="caution">
    <text evidence="3">The sequence shown here is derived from an EMBL/GenBank/DDBJ whole genome shotgun (WGS) entry which is preliminary data.</text>
</comment>
<dbReference type="Proteomes" id="UP000186341">
    <property type="component" value="Unassembled WGS sequence"/>
</dbReference>
<sequence>MNKKRLLSCLSVCLLTGCQSSNEKLSIIELVPEADKVLENEKTRIDVKTDAANVKLTDSDFDAGKGEIEAEDGYVMFSAEETGTYTIKASKDGVESNPVTIEVVAQANPDDQQSSESKDQQVKDDSVNAAKQDSDDKTQNSSNQSSSAAQNKADSGDLSTEKDSDEQTVNPSASMDENTKSQSPIQTDLNSVMKDPESYLNQTIDLVLMVPQDLPDSKQAVLSDGTKLSVLLSEDGKNAIPVLNYNDFSNWGVKNEVIGVFKKQNAGDYNYVLKINDVIPQSLMSSANSFGGTYVGAPVSSMPSSGTFEFSADGVNIRNGDRGLEGEKTGLVYNAGMKVHYDKVYQKDGYTWISYIGNSKARRSVAVGNDQNLEYGFVCSD</sequence>
<reference evidence="3 4" key="1">
    <citation type="submission" date="2016-11" db="EMBL/GenBank/DDBJ databases">
        <title>Description of two novel members of the family Erysipelotrichaceae: Ileibacterium lipovorans gen. nov., sp. nov. and Dubosiella newyorkensis, gen. nov., sp. nov.</title>
        <authorList>
            <person name="Cox L.M."/>
            <person name="Sohn J."/>
            <person name="Tyrrell K.L."/>
            <person name="Citron D.M."/>
            <person name="Lawson P.A."/>
            <person name="Patel N.B."/>
            <person name="Iizumi T."/>
            <person name="Perez-Perez G.I."/>
            <person name="Goldstein E.J."/>
            <person name="Blaser M.J."/>
        </authorList>
    </citation>
    <scope>NUCLEOTIDE SEQUENCE [LARGE SCALE GENOMIC DNA]</scope>
    <source>
        <strain evidence="3 4">NYU-BL-A3</strain>
    </source>
</reference>
<dbReference type="OrthoDB" id="9770408at2"/>
<dbReference type="InterPro" id="IPR003646">
    <property type="entry name" value="SH3-like_bac-type"/>
</dbReference>
<feature type="compositionally biased region" description="Basic and acidic residues" evidence="1">
    <location>
        <begin position="116"/>
        <end position="138"/>
    </location>
</feature>